<protein>
    <submittedName>
        <fullName evidence="1">Uncharacterized protein</fullName>
    </submittedName>
</protein>
<dbReference type="Proteomes" id="UP000501237">
    <property type="component" value="Chromosome"/>
</dbReference>
<proteinExistence type="predicted"/>
<dbReference type="GeneID" id="57398266"/>
<dbReference type="EMBL" id="AP022642">
    <property type="protein sequence ID" value="BCA29074.1"/>
    <property type="molecule type" value="Genomic_DNA"/>
</dbReference>
<sequence>MNSGSITFAKCSIVRRDLVFISAQVTELNNRNVNHTKVLRWKAGAFAHFMIDSATTAISVTTPPLTVFSMGLDGDIHLFRGSTRTTEHIVGPNDSGLLCDMRLIAGSHYVAGMQRQVYRRHEDGGWHSIADSIRNREGIKGFHSIDGFSATELYAVGMDGEIWLFDGRHWQALGSPTSMILQNVHCSDDGNVYIVGQAGVVLVGRGDQWVPVNLNDFSEDLWGVTVFNGDLFIASSKAVYRIADGQLKKANIGSDGAGSASFLASGDGVLWSVGSRHLAFTADGVSWTVVDYDDASY</sequence>
<name>A0A679GSP1_9GAMM</name>
<dbReference type="AlphaFoldDB" id="A0A679GSP1"/>
<reference evidence="1 2" key="1">
    <citation type="journal article" date="2020" name="Microbiol. Resour. Announc.">
        <title>Complete genome sequence of Pseudomonas otitidis strain MrB4, isolated from Lake Biwa in Japan.</title>
        <authorList>
            <person name="Miyazaki K."/>
            <person name="Hase E."/>
            <person name="Maruya T."/>
        </authorList>
    </citation>
    <scope>NUCLEOTIDE SEQUENCE [LARGE SCALE GENOMIC DNA]</scope>
    <source>
        <strain evidence="1 2">MrB4</strain>
    </source>
</reference>
<gene>
    <name evidence="1" type="ORF">PtoMrB4_30510</name>
</gene>
<organism evidence="1 2">
    <name type="scientific">Metapseudomonas otitidis</name>
    <dbReference type="NCBI Taxonomy" id="319939"/>
    <lineage>
        <taxon>Bacteria</taxon>
        <taxon>Pseudomonadati</taxon>
        <taxon>Pseudomonadota</taxon>
        <taxon>Gammaproteobacteria</taxon>
        <taxon>Pseudomonadales</taxon>
        <taxon>Pseudomonadaceae</taxon>
        <taxon>Metapseudomonas</taxon>
    </lineage>
</organism>
<dbReference type="RefSeq" id="WP_172433802.1">
    <property type="nucleotide sequence ID" value="NZ_AP022642.1"/>
</dbReference>
<accession>A0A679GSP1</accession>
<evidence type="ECO:0000313" key="1">
    <source>
        <dbReference type="EMBL" id="BCA29074.1"/>
    </source>
</evidence>
<dbReference type="KEGG" id="poj:PtoMrB4_30510"/>
<evidence type="ECO:0000313" key="2">
    <source>
        <dbReference type="Proteomes" id="UP000501237"/>
    </source>
</evidence>